<dbReference type="PROSITE" id="PS50920">
    <property type="entry name" value="SOLCAR"/>
    <property type="match status" value="3"/>
</dbReference>
<keyword evidence="7" id="KW-0496">Mitochondrion</keyword>
<keyword evidence="3 10" id="KW-0813">Transport</keyword>
<feature type="repeat" description="Solcar" evidence="9">
    <location>
        <begin position="177"/>
        <end position="283"/>
    </location>
</feature>
<comment type="subcellular location">
    <subcellularLocation>
        <location evidence="1">Mitochondrion membrane</location>
        <topology evidence="1">Multi-pass membrane protein</topology>
    </subcellularLocation>
</comment>
<evidence type="ECO:0000256" key="4">
    <source>
        <dbReference type="ARBA" id="ARBA00022692"/>
    </source>
</evidence>
<dbReference type="Proteomes" id="UP001530293">
    <property type="component" value="Unassembled WGS sequence"/>
</dbReference>
<proteinExistence type="inferred from homology"/>
<evidence type="ECO:0000256" key="1">
    <source>
        <dbReference type="ARBA" id="ARBA00004225"/>
    </source>
</evidence>
<evidence type="ECO:0000313" key="12">
    <source>
        <dbReference type="Proteomes" id="UP001530293"/>
    </source>
</evidence>
<dbReference type="Pfam" id="PF00153">
    <property type="entry name" value="Mito_carr"/>
    <property type="match status" value="4"/>
</dbReference>
<evidence type="ECO:0008006" key="13">
    <source>
        <dbReference type="Google" id="ProtNLM"/>
    </source>
</evidence>
<reference evidence="11 12" key="1">
    <citation type="submission" date="2024-10" db="EMBL/GenBank/DDBJ databases">
        <title>Updated reference genomes for cyclostephanoid diatoms.</title>
        <authorList>
            <person name="Roberts W.R."/>
            <person name="Alverson A.J."/>
        </authorList>
    </citation>
    <scope>NUCLEOTIDE SEQUENCE [LARGE SCALE GENOMIC DNA]</scope>
    <source>
        <strain evidence="11 12">AJA232-27</strain>
    </source>
</reference>
<dbReference type="Gene3D" id="1.50.40.10">
    <property type="entry name" value="Mitochondrial carrier domain"/>
    <property type="match status" value="1"/>
</dbReference>
<feature type="repeat" description="Solcar" evidence="9">
    <location>
        <begin position="294"/>
        <end position="379"/>
    </location>
</feature>
<comment type="caution">
    <text evidence="11">The sequence shown here is derived from an EMBL/GenBank/DDBJ whole genome shotgun (WGS) entry which is preliminary data.</text>
</comment>
<accession>A0ABD3M265</accession>
<keyword evidence="8 9" id="KW-0472">Membrane</keyword>
<dbReference type="InterPro" id="IPR018108">
    <property type="entry name" value="MCP_transmembrane"/>
</dbReference>
<evidence type="ECO:0000256" key="3">
    <source>
        <dbReference type="ARBA" id="ARBA00022448"/>
    </source>
</evidence>
<gene>
    <name evidence="11" type="ORF">ACHAWU_004482</name>
</gene>
<evidence type="ECO:0000256" key="7">
    <source>
        <dbReference type="ARBA" id="ARBA00023128"/>
    </source>
</evidence>
<feature type="repeat" description="Solcar" evidence="9">
    <location>
        <begin position="2"/>
        <end position="166"/>
    </location>
</feature>
<name>A0ABD3M265_9STRA</name>
<evidence type="ECO:0000256" key="6">
    <source>
        <dbReference type="ARBA" id="ARBA00022989"/>
    </source>
</evidence>
<evidence type="ECO:0000256" key="8">
    <source>
        <dbReference type="ARBA" id="ARBA00023136"/>
    </source>
</evidence>
<dbReference type="AlphaFoldDB" id="A0ABD3M265"/>
<dbReference type="PANTHER" id="PTHR45624:SF12">
    <property type="entry name" value="MITOCHONDRIAL ORNITHINE TRANSPORTER 1"/>
    <property type="match status" value="1"/>
</dbReference>
<evidence type="ECO:0000256" key="10">
    <source>
        <dbReference type="RuleBase" id="RU000488"/>
    </source>
</evidence>
<keyword evidence="4 9" id="KW-0812">Transmembrane</keyword>
<dbReference type="GO" id="GO:0031966">
    <property type="term" value="C:mitochondrial membrane"/>
    <property type="evidence" value="ECO:0007669"/>
    <property type="project" value="UniProtKB-SubCell"/>
</dbReference>
<keyword evidence="5" id="KW-0677">Repeat</keyword>
<comment type="similarity">
    <text evidence="2 10">Belongs to the mitochondrial carrier (TC 2.A.29) family.</text>
</comment>
<protein>
    <recommendedName>
        <fullName evidence="13">Mitochondrial carrier</fullName>
    </recommendedName>
</protein>
<organism evidence="11 12">
    <name type="scientific">Discostella pseudostelligera</name>
    <dbReference type="NCBI Taxonomy" id="259834"/>
    <lineage>
        <taxon>Eukaryota</taxon>
        <taxon>Sar</taxon>
        <taxon>Stramenopiles</taxon>
        <taxon>Ochrophyta</taxon>
        <taxon>Bacillariophyta</taxon>
        <taxon>Coscinodiscophyceae</taxon>
        <taxon>Thalassiosirophycidae</taxon>
        <taxon>Stephanodiscales</taxon>
        <taxon>Stephanodiscaceae</taxon>
        <taxon>Discostella</taxon>
    </lineage>
</organism>
<evidence type="ECO:0000313" key="11">
    <source>
        <dbReference type="EMBL" id="KAL3757697.1"/>
    </source>
</evidence>
<keyword evidence="6" id="KW-1133">Transmembrane helix</keyword>
<dbReference type="InterPro" id="IPR050567">
    <property type="entry name" value="Mitochondrial_Carrier"/>
</dbReference>
<evidence type="ECO:0000256" key="9">
    <source>
        <dbReference type="PROSITE-ProRule" id="PRU00282"/>
    </source>
</evidence>
<dbReference type="InterPro" id="IPR002067">
    <property type="entry name" value="MCP"/>
</dbReference>
<dbReference type="SUPFAM" id="SSF103506">
    <property type="entry name" value="Mitochondrial carrier"/>
    <property type="match status" value="1"/>
</dbReference>
<evidence type="ECO:0000256" key="5">
    <source>
        <dbReference type="ARBA" id="ARBA00022737"/>
    </source>
</evidence>
<dbReference type="PRINTS" id="PR00926">
    <property type="entry name" value="MITOCARRIER"/>
</dbReference>
<dbReference type="InterPro" id="IPR023395">
    <property type="entry name" value="MCP_dom_sf"/>
</dbReference>
<keyword evidence="12" id="KW-1185">Reference proteome</keyword>
<sequence>MAEGYKDFIAGTVAGFSGKLLDYPFDTVKVLLQTQNSLSSYPSLSASAISAAATSSSAAAEAVPGGRQRIMASTVSSTIQSSPSSTTAAFSHQLPRITPTLSPTASLSSPSSTPIPTVYNGAIDCLKQTIQTRGFLSLYQGLSSPLLGSMAENAVLFLCYGEVKRLLGERPSEGKELSLIQLAMAGGVAGAIGAFVIGPFEVIKVQMQVMNSAATSITSSSSAVGGRSSRAIRKYNGTIDCVIQTIKNEGLFRGLYRGQTALLLREIPGNFMWYGVYEGVCKYRTPVGGSKRDLGVETHLLGGASAGVAYWTAFYPADTVGSQMRANPEYASKNFAEVFRNVYRREGWMGLYRGWGITVVRAAPTHALIFAMYEQTMALFRRFDPETVDYIDARSGSISH</sequence>
<evidence type="ECO:0000256" key="2">
    <source>
        <dbReference type="ARBA" id="ARBA00006375"/>
    </source>
</evidence>
<dbReference type="EMBL" id="JALLBG020000255">
    <property type="protein sequence ID" value="KAL3757697.1"/>
    <property type="molecule type" value="Genomic_DNA"/>
</dbReference>
<dbReference type="PANTHER" id="PTHR45624">
    <property type="entry name" value="MITOCHONDRIAL BASIC AMINO ACIDS TRANSPORTER-RELATED"/>
    <property type="match status" value="1"/>
</dbReference>